<evidence type="ECO:0000313" key="3">
    <source>
        <dbReference type="Proteomes" id="UP001303046"/>
    </source>
</evidence>
<evidence type="ECO:0000313" key="2">
    <source>
        <dbReference type="EMBL" id="KAK6729144.1"/>
    </source>
</evidence>
<name>A0ABR1BRV7_NECAM</name>
<accession>A0ABR1BRV7</accession>
<feature type="region of interest" description="Disordered" evidence="1">
    <location>
        <begin position="243"/>
        <end position="286"/>
    </location>
</feature>
<feature type="compositionally biased region" description="Polar residues" evidence="1">
    <location>
        <begin position="270"/>
        <end position="282"/>
    </location>
</feature>
<reference evidence="2 3" key="1">
    <citation type="submission" date="2023-08" db="EMBL/GenBank/DDBJ databases">
        <title>A Necator americanus chromosomal reference genome.</title>
        <authorList>
            <person name="Ilik V."/>
            <person name="Petrzelkova K.J."/>
            <person name="Pardy F."/>
            <person name="Fuh T."/>
            <person name="Niatou-Singa F.S."/>
            <person name="Gouil Q."/>
            <person name="Baker L."/>
            <person name="Ritchie M.E."/>
            <person name="Jex A.R."/>
            <person name="Gazzola D."/>
            <person name="Li H."/>
            <person name="Toshio Fujiwara R."/>
            <person name="Zhan B."/>
            <person name="Aroian R.V."/>
            <person name="Pafco B."/>
            <person name="Schwarz E.M."/>
        </authorList>
    </citation>
    <scope>NUCLEOTIDE SEQUENCE [LARGE SCALE GENOMIC DNA]</scope>
    <source>
        <strain evidence="2 3">Aroian</strain>
        <tissue evidence="2">Whole animal</tissue>
    </source>
</reference>
<dbReference type="EMBL" id="JAVFWL010000001">
    <property type="protein sequence ID" value="KAK6729144.1"/>
    <property type="molecule type" value="Genomic_DNA"/>
</dbReference>
<dbReference type="Proteomes" id="UP001303046">
    <property type="component" value="Unassembled WGS sequence"/>
</dbReference>
<sequence>MEVLPESDERRLSEAQQRIHTLNTELAMHDDAQVQIAVLRKKLSTCKDRAQGLVNMIDRRITYLCKLWDEYMAKKDDNEIIELARTAVNEPVCIGLNKETDGDFFTRVNILKDKIAELILLDDQAAEAHKRATEDNKTLTIASKRLKEVEERHKALLATSMNFRSEGQNPARTMQKAVTALEKRSLSNNANSEERRDIEEVVRALGQLLAALPNQVVHSVNHSRSHTPGVHEDSRRGWATTLTSTGISGTTVPTNESSSLYTTSSFLSTPAANPQQNGTRSTEGMRRVKKIVETSKSASSTNQTSTTDI</sequence>
<protein>
    <submittedName>
        <fullName evidence="2">Uncharacterized protein</fullName>
    </submittedName>
</protein>
<evidence type="ECO:0000256" key="1">
    <source>
        <dbReference type="SAM" id="MobiDB-lite"/>
    </source>
</evidence>
<proteinExistence type="predicted"/>
<comment type="caution">
    <text evidence="2">The sequence shown here is derived from an EMBL/GenBank/DDBJ whole genome shotgun (WGS) entry which is preliminary data.</text>
</comment>
<keyword evidence="3" id="KW-1185">Reference proteome</keyword>
<organism evidence="2 3">
    <name type="scientific">Necator americanus</name>
    <name type="common">Human hookworm</name>
    <dbReference type="NCBI Taxonomy" id="51031"/>
    <lineage>
        <taxon>Eukaryota</taxon>
        <taxon>Metazoa</taxon>
        <taxon>Ecdysozoa</taxon>
        <taxon>Nematoda</taxon>
        <taxon>Chromadorea</taxon>
        <taxon>Rhabditida</taxon>
        <taxon>Rhabditina</taxon>
        <taxon>Rhabditomorpha</taxon>
        <taxon>Strongyloidea</taxon>
        <taxon>Ancylostomatidae</taxon>
        <taxon>Bunostominae</taxon>
        <taxon>Necator</taxon>
    </lineage>
</organism>
<gene>
    <name evidence="2" type="primary">Necator_chrI.g2411</name>
    <name evidence="2" type="ORF">RB195_006283</name>
</gene>
<feature type="compositionally biased region" description="Low complexity" evidence="1">
    <location>
        <begin position="243"/>
        <end position="269"/>
    </location>
</feature>